<comment type="caution">
    <text evidence="1">The sequence shown here is derived from an EMBL/GenBank/DDBJ whole genome shotgun (WGS) entry which is preliminary data.</text>
</comment>
<dbReference type="AlphaFoldDB" id="A0A5C4L5V3"/>
<sequence length="92" mass="9999">MPSLNLRNVLRRDSNRPTFRKRAAILKAAAARVIHGVPSPLGATNPVLSALEVEFKDAIAELTKADDAIGRAYEAQDEPLMPAALLPKRIDL</sequence>
<dbReference type="Proteomes" id="UP000305267">
    <property type="component" value="Unassembled WGS sequence"/>
</dbReference>
<gene>
    <name evidence="1" type="ORF">FF100_36150</name>
</gene>
<dbReference type="EMBL" id="VDDA01000068">
    <property type="protein sequence ID" value="TNC05121.1"/>
    <property type="molecule type" value="Genomic_DNA"/>
</dbReference>
<accession>A0A5C4L5V3</accession>
<dbReference type="RefSeq" id="WP_139040836.1">
    <property type="nucleotide sequence ID" value="NZ_VDDA01000068.1"/>
</dbReference>
<organism evidence="1 2">
    <name type="scientific">Methylobacterium terricola</name>
    <dbReference type="NCBI Taxonomy" id="2583531"/>
    <lineage>
        <taxon>Bacteria</taxon>
        <taxon>Pseudomonadati</taxon>
        <taxon>Pseudomonadota</taxon>
        <taxon>Alphaproteobacteria</taxon>
        <taxon>Hyphomicrobiales</taxon>
        <taxon>Methylobacteriaceae</taxon>
        <taxon>Methylobacterium</taxon>
    </lineage>
</organism>
<keyword evidence="2" id="KW-1185">Reference proteome</keyword>
<name>A0A5C4L5V3_9HYPH</name>
<evidence type="ECO:0000313" key="2">
    <source>
        <dbReference type="Proteomes" id="UP000305267"/>
    </source>
</evidence>
<protein>
    <submittedName>
        <fullName evidence="1">Uncharacterized protein</fullName>
    </submittedName>
</protein>
<reference evidence="1 2" key="1">
    <citation type="submission" date="2019-06" db="EMBL/GenBank/DDBJ databases">
        <title>Genome of Methylobacterium sp. 17Sr1-39.</title>
        <authorList>
            <person name="Seo T."/>
        </authorList>
    </citation>
    <scope>NUCLEOTIDE SEQUENCE [LARGE SCALE GENOMIC DNA]</scope>
    <source>
        <strain evidence="1 2">17Sr1-39</strain>
    </source>
</reference>
<evidence type="ECO:0000313" key="1">
    <source>
        <dbReference type="EMBL" id="TNC05121.1"/>
    </source>
</evidence>
<proteinExistence type="predicted"/>